<dbReference type="SMART" id="SM00409">
    <property type="entry name" value="IG"/>
    <property type="match status" value="2"/>
</dbReference>
<dbReference type="Pfam" id="PF07686">
    <property type="entry name" value="V-set"/>
    <property type="match status" value="1"/>
</dbReference>
<dbReference type="InterPro" id="IPR007110">
    <property type="entry name" value="Ig-like_dom"/>
</dbReference>
<dbReference type="KEGG" id="aplc:110975595"/>
<organism evidence="2 3">
    <name type="scientific">Acanthaster planci</name>
    <name type="common">Crown-of-thorns starfish</name>
    <dbReference type="NCBI Taxonomy" id="133434"/>
    <lineage>
        <taxon>Eukaryota</taxon>
        <taxon>Metazoa</taxon>
        <taxon>Echinodermata</taxon>
        <taxon>Eleutherozoa</taxon>
        <taxon>Asterozoa</taxon>
        <taxon>Asteroidea</taxon>
        <taxon>Valvatacea</taxon>
        <taxon>Valvatida</taxon>
        <taxon>Acanthasteridae</taxon>
        <taxon>Acanthaster</taxon>
    </lineage>
</organism>
<dbReference type="Proteomes" id="UP000694845">
    <property type="component" value="Unplaced"/>
</dbReference>
<keyword evidence="2" id="KW-1185">Reference proteome</keyword>
<dbReference type="SUPFAM" id="SSF48726">
    <property type="entry name" value="Immunoglobulin"/>
    <property type="match status" value="1"/>
</dbReference>
<dbReference type="AlphaFoldDB" id="A0A8B7XSN1"/>
<evidence type="ECO:0000259" key="1">
    <source>
        <dbReference type="PROSITE" id="PS50835"/>
    </source>
</evidence>
<dbReference type="RefSeq" id="XP_022083874.1">
    <property type="nucleotide sequence ID" value="XM_022228182.1"/>
</dbReference>
<dbReference type="InterPro" id="IPR013106">
    <property type="entry name" value="Ig_V-set"/>
</dbReference>
<dbReference type="PROSITE" id="PS50835">
    <property type="entry name" value="IG_LIKE"/>
    <property type="match status" value="2"/>
</dbReference>
<dbReference type="GeneID" id="110975595"/>
<dbReference type="Gene3D" id="2.60.40.10">
    <property type="entry name" value="Immunoglobulins"/>
    <property type="match status" value="2"/>
</dbReference>
<reference evidence="3" key="1">
    <citation type="submission" date="2025-08" db="UniProtKB">
        <authorList>
            <consortium name="RefSeq"/>
        </authorList>
    </citation>
    <scope>IDENTIFICATION</scope>
</reference>
<sequence>MKATETAFYLQKGREQTLPCVDKTPGDKSCSIRWMQEDKDSGRQILHYQVFNNHITAEPTFHLAVDFGLTIKSVQDNHTGRYTCSRGAGKPYTIISAFVIGDSFPLDDMKSIAADQVTFEPGQRFELPCPAKSNLSETTKATLVWSYGTSDKRSSTVIGTRNLPDGSKSMSDLGGKRCFDIASNGSLLSNCSDEDDVRYWCHVFPHDSLLRRSHVDVSFHTQNTTPNSAQVPCMRLHVAGVIIACEMMIRLVLSWNNLT</sequence>
<evidence type="ECO:0000313" key="2">
    <source>
        <dbReference type="Proteomes" id="UP000694845"/>
    </source>
</evidence>
<dbReference type="InterPro" id="IPR013783">
    <property type="entry name" value="Ig-like_fold"/>
</dbReference>
<protein>
    <submittedName>
        <fullName evidence="3">Uncharacterized protein LOC110975595</fullName>
    </submittedName>
</protein>
<dbReference type="InterPro" id="IPR036179">
    <property type="entry name" value="Ig-like_dom_sf"/>
</dbReference>
<evidence type="ECO:0000313" key="3">
    <source>
        <dbReference type="RefSeq" id="XP_022083874.1"/>
    </source>
</evidence>
<feature type="domain" description="Ig-like" evidence="1">
    <location>
        <begin position="91"/>
        <end position="218"/>
    </location>
</feature>
<feature type="domain" description="Ig-like" evidence="1">
    <location>
        <begin position="1"/>
        <end position="84"/>
    </location>
</feature>
<proteinExistence type="predicted"/>
<accession>A0A8B7XSN1</accession>
<dbReference type="InterPro" id="IPR003599">
    <property type="entry name" value="Ig_sub"/>
</dbReference>
<gene>
    <name evidence="3" type="primary">LOC110975595</name>
</gene>
<name>A0A8B7XSN1_ACAPL</name>